<evidence type="ECO:0000313" key="3">
    <source>
        <dbReference type="EMBL" id="CAH9085885.1"/>
    </source>
</evidence>
<protein>
    <recommendedName>
        <fullName evidence="2">FAR1 domain-containing protein</fullName>
    </recommendedName>
</protein>
<dbReference type="AlphaFoldDB" id="A0AAV0CZ54"/>
<feature type="compositionally biased region" description="Basic residues" evidence="1">
    <location>
        <begin position="131"/>
        <end position="148"/>
    </location>
</feature>
<evidence type="ECO:0000256" key="1">
    <source>
        <dbReference type="SAM" id="MobiDB-lite"/>
    </source>
</evidence>
<feature type="region of interest" description="Disordered" evidence="1">
    <location>
        <begin position="1"/>
        <end position="63"/>
    </location>
</feature>
<gene>
    <name evidence="3" type="ORF">CEPIT_LOCUS9619</name>
</gene>
<feature type="region of interest" description="Disordered" evidence="1">
    <location>
        <begin position="128"/>
        <end position="148"/>
    </location>
</feature>
<proteinExistence type="predicted"/>
<feature type="domain" description="FAR1" evidence="2">
    <location>
        <begin position="91"/>
        <end position="142"/>
    </location>
</feature>
<sequence>MEDAAPPDEEPSTPKEITYSGENAEMNICGSSSYDNSDVEGGSLSSGESENSGDGHGADMDLEDGEFKRISDLTPDEIRALHFGSEDEAYEFYTKYAKCHGFVVRKHSVRRNKSNKLVTRHFVCNRQGLRNPKHLTRSDRKRGHRPLT</sequence>
<accession>A0AAV0CZ54</accession>
<feature type="compositionally biased region" description="Low complexity" evidence="1">
    <location>
        <begin position="39"/>
        <end position="52"/>
    </location>
</feature>
<dbReference type="Pfam" id="PF03101">
    <property type="entry name" value="FAR1"/>
    <property type="match status" value="1"/>
</dbReference>
<keyword evidence="4" id="KW-1185">Reference proteome</keyword>
<name>A0AAV0CZ54_9ASTE</name>
<dbReference type="EMBL" id="CAMAPF010000055">
    <property type="protein sequence ID" value="CAH9085885.1"/>
    <property type="molecule type" value="Genomic_DNA"/>
</dbReference>
<evidence type="ECO:0000259" key="2">
    <source>
        <dbReference type="Pfam" id="PF03101"/>
    </source>
</evidence>
<dbReference type="InterPro" id="IPR004330">
    <property type="entry name" value="FAR1_DNA_bnd_dom"/>
</dbReference>
<comment type="caution">
    <text evidence="3">The sequence shown here is derived from an EMBL/GenBank/DDBJ whole genome shotgun (WGS) entry which is preliminary data.</text>
</comment>
<feature type="compositionally biased region" description="Acidic residues" evidence="1">
    <location>
        <begin position="1"/>
        <end position="11"/>
    </location>
</feature>
<feature type="non-terminal residue" evidence="3">
    <location>
        <position position="148"/>
    </location>
</feature>
<reference evidence="3" key="1">
    <citation type="submission" date="2022-07" db="EMBL/GenBank/DDBJ databases">
        <authorList>
            <person name="Macas J."/>
            <person name="Novak P."/>
            <person name="Neumann P."/>
        </authorList>
    </citation>
    <scope>NUCLEOTIDE SEQUENCE</scope>
</reference>
<evidence type="ECO:0000313" key="4">
    <source>
        <dbReference type="Proteomes" id="UP001152523"/>
    </source>
</evidence>
<organism evidence="3 4">
    <name type="scientific">Cuscuta epithymum</name>
    <dbReference type="NCBI Taxonomy" id="186058"/>
    <lineage>
        <taxon>Eukaryota</taxon>
        <taxon>Viridiplantae</taxon>
        <taxon>Streptophyta</taxon>
        <taxon>Embryophyta</taxon>
        <taxon>Tracheophyta</taxon>
        <taxon>Spermatophyta</taxon>
        <taxon>Magnoliopsida</taxon>
        <taxon>eudicotyledons</taxon>
        <taxon>Gunneridae</taxon>
        <taxon>Pentapetalae</taxon>
        <taxon>asterids</taxon>
        <taxon>lamiids</taxon>
        <taxon>Solanales</taxon>
        <taxon>Convolvulaceae</taxon>
        <taxon>Cuscuteae</taxon>
        <taxon>Cuscuta</taxon>
        <taxon>Cuscuta subgen. Cuscuta</taxon>
    </lineage>
</organism>
<dbReference type="PANTHER" id="PTHR46328">
    <property type="entry name" value="FAR-RED IMPAIRED RESPONSIVE (FAR1) FAMILY PROTEIN-RELATED"/>
    <property type="match status" value="1"/>
</dbReference>
<dbReference type="Proteomes" id="UP001152523">
    <property type="component" value="Unassembled WGS sequence"/>
</dbReference>